<keyword evidence="3" id="KW-1185">Reference proteome</keyword>
<dbReference type="EMBL" id="CM010715">
    <property type="protein sequence ID" value="RZC43941.1"/>
    <property type="molecule type" value="Genomic_DNA"/>
</dbReference>
<dbReference type="InterPro" id="IPR050058">
    <property type="entry name" value="Ala-tRNA_ligase"/>
</dbReference>
<dbReference type="Gramene" id="RZC43941">
    <property type="protein sequence ID" value="RZC43941"/>
    <property type="gene ID" value="C5167_036886"/>
</dbReference>
<evidence type="ECO:0000313" key="2">
    <source>
        <dbReference type="EMBL" id="RZC43941.1"/>
    </source>
</evidence>
<dbReference type="SUPFAM" id="SSF55681">
    <property type="entry name" value="Class II aaRS and biotin synthetases"/>
    <property type="match status" value="1"/>
</dbReference>
<dbReference type="PANTHER" id="PTHR11777">
    <property type="entry name" value="ALANYL-TRNA SYNTHETASE"/>
    <property type="match status" value="1"/>
</dbReference>
<dbReference type="InterPro" id="IPR018164">
    <property type="entry name" value="Ala-tRNA-synth_IIc_N"/>
</dbReference>
<evidence type="ECO:0000259" key="1">
    <source>
        <dbReference type="Pfam" id="PF01411"/>
    </source>
</evidence>
<dbReference type="AlphaFoldDB" id="A0A4Y7I8H8"/>
<accession>A0A4Y7I8H8</accession>
<dbReference type="GO" id="GO:0006419">
    <property type="term" value="P:alanyl-tRNA aminoacylation"/>
    <property type="evidence" value="ECO:0007669"/>
    <property type="project" value="InterPro"/>
</dbReference>
<dbReference type="GO" id="GO:0009507">
    <property type="term" value="C:chloroplast"/>
    <property type="evidence" value="ECO:0007669"/>
    <property type="project" value="TreeGrafter"/>
</dbReference>
<evidence type="ECO:0000313" key="3">
    <source>
        <dbReference type="Proteomes" id="UP000316621"/>
    </source>
</evidence>
<protein>
    <recommendedName>
        <fullName evidence="1">Alanyl-tRNA synthetase class IIc N-terminal domain-containing protein</fullName>
    </recommendedName>
</protein>
<gene>
    <name evidence="2" type="ORF">C5167_036886</name>
</gene>
<dbReference type="Pfam" id="PF01411">
    <property type="entry name" value="tRNA-synt_2c"/>
    <property type="match status" value="1"/>
</dbReference>
<dbReference type="STRING" id="3469.A0A4Y7I8H8"/>
<dbReference type="GO" id="GO:0002161">
    <property type="term" value="F:aminoacyl-tRNA deacylase activity"/>
    <property type="evidence" value="ECO:0007669"/>
    <property type="project" value="TreeGrafter"/>
</dbReference>
<name>A0A4Y7I8H8_PAPSO</name>
<dbReference type="PANTHER" id="PTHR11777:SF9">
    <property type="entry name" value="ALANINE--TRNA LIGASE, CYTOPLASMIC"/>
    <property type="match status" value="1"/>
</dbReference>
<dbReference type="GO" id="GO:0004813">
    <property type="term" value="F:alanine-tRNA ligase activity"/>
    <property type="evidence" value="ECO:0007669"/>
    <property type="project" value="InterPro"/>
</dbReference>
<dbReference type="GO" id="GO:0005524">
    <property type="term" value="F:ATP binding"/>
    <property type="evidence" value="ECO:0007669"/>
    <property type="project" value="InterPro"/>
</dbReference>
<organism evidence="2 3">
    <name type="scientific">Papaver somniferum</name>
    <name type="common">Opium poppy</name>
    <dbReference type="NCBI Taxonomy" id="3469"/>
    <lineage>
        <taxon>Eukaryota</taxon>
        <taxon>Viridiplantae</taxon>
        <taxon>Streptophyta</taxon>
        <taxon>Embryophyta</taxon>
        <taxon>Tracheophyta</taxon>
        <taxon>Spermatophyta</taxon>
        <taxon>Magnoliopsida</taxon>
        <taxon>Ranunculales</taxon>
        <taxon>Papaveraceae</taxon>
        <taxon>Papaveroideae</taxon>
        <taxon>Papaver</taxon>
    </lineage>
</organism>
<dbReference type="Gene3D" id="3.30.930.10">
    <property type="entry name" value="Bira Bifunctional Protein, Domain 2"/>
    <property type="match status" value="1"/>
</dbReference>
<dbReference type="InterPro" id="IPR045864">
    <property type="entry name" value="aa-tRNA-synth_II/BPL/LPL"/>
</dbReference>
<sequence length="146" mass="16897">MEYDVSLKQEMQLLCFSSCLHCKDNFEEMGNTGPCGGPCTETHFDRFGNQDPALLFKNDDPTCIEIWNLFIHVKTSHMENVFLSNSFAITSLLFKQSVKYRWWLLVAQIWEISAKVAALLPNLNNEGLNEELENFDDDRWKELNVA</sequence>
<dbReference type="GO" id="GO:0005739">
    <property type="term" value="C:mitochondrion"/>
    <property type="evidence" value="ECO:0007669"/>
    <property type="project" value="TreeGrafter"/>
</dbReference>
<feature type="domain" description="Alanyl-tRNA synthetase class IIc N-terminal" evidence="1">
    <location>
        <begin position="21"/>
        <end position="72"/>
    </location>
</feature>
<reference evidence="2 3" key="1">
    <citation type="journal article" date="2018" name="Science">
        <title>The opium poppy genome and morphinan production.</title>
        <authorList>
            <person name="Guo L."/>
            <person name="Winzer T."/>
            <person name="Yang X."/>
            <person name="Li Y."/>
            <person name="Ning Z."/>
            <person name="He Z."/>
            <person name="Teodor R."/>
            <person name="Lu Y."/>
            <person name="Bowser T.A."/>
            <person name="Graham I.A."/>
            <person name="Ye K."/>
        </authorList>
    </citation>
    <scope>NUCLEOTIDE SEQUENCE [LARGE SCALE GENOMIC DNA]</scope>
    <source>
        <strain evidence="3">cv. HN1</strain>
        <tissue evidence="2">Leaves</tissue>
    </source>
</reference>
<proteinExistence type="predicted"/>
<dbReference type="Proteomes" id="UP000316621">
    <property type="component" value="Chromosome 1"/>
</dbReference>